<evidence type="ECO:0000313" key="6">
    <source>
        <dbReference type="Proteomes" id="UP000005777"/>
    </source>
</evidence>
<reference evidence="5 6" key="1">
    <citation type="submission" date="2012-01" db="EMBL/GenBank/DDBJ databases">
        <title>The Genome Sequence of Scardovia inopinata F0304.</title>
        <authorList>
            <consortium name="The Broad Institute Genome Sequencing Platform"/>
            <person name="Earl A."/>
            <person name="Ward D."/>
            <person name="Feldgarden M."/>
            <person name="Gevers D."/>
            <person name="Izard J."/>
            <person name="Baranova O.V."/>
            <person name="Blanton J.M."/>
            <person name="Tanner A.C."/>
            <person name="Dewhirst F.E."/>
            <person name="Young S.K."/>
            <person name="Zeng Q."/>
            <person name="Gargeya S."/>
            <person name="Fitzgerald M."/>
            <person name="Haas B."/>
            <person name="Abouelleil A."/>
            <person name="Alvarado L."/>
            <person name="Arachchi H.M."/>
            <person name="Berlin A."/>
            <person name="Chapman S.B."/>
            <person name="Gearin G."/>
            <person name="Goldberg J."/>
            <person name="Griggs A."/>
            <person name="Gujja S."/>
            <person name="Hansen M."/>
            <person name="Heiman D."/>
            <person name="Howarth C."/>
            <person name="Larimer J."/>
            <person name="Lui A."/>
            <person name="MacDonald P.J."/>
            <person name="McCowen C."/>
            <person name="Montmayeur A."/>
            <person name="Murphy C."/>
            <person name="Neiman D."/>
            <person name="Pearson M."/>
            <person name="Priest M."/>
            <person name="Roberts A."/>
            <person name="Saif S."/>
            <person name="Shea T."/>
            <person name="Sisk P."/>
            <person name="Stolte C."/>
            <person name="Sykes S."/>
            <person name="Wortman J."/>
            <person name="Nusbaum C."/>
            <person name="Birren B."/>
        </authorList>
    </citation>
    <scope>NUCLEOTIDE SEQUENCE [LARGE SCALE GENOMIC DNA]</scope>
    <source>
        <strain evidence="5 6">F0304</strain>
    </source>
</reference>
<dbReference type="GO" id="GO:0009251">
    <property type="term" value="P:glucan catabolic process"/>
    <property type="evidence" value="ECO:0007669"/>
    <property type="project" value="TreeGrafter"/>
</dbReference>
<dbReference type="GO" id="GO:0005576">
    <property type="term" value="C:extracellular region"/>
    <property type="evidence" value="ECO:0007669"/>
    <property type="project" value="TreeGrafter"/>
</dbReference>
<dbReference type="GO" id="GO:0009986">
    <property type="term" value="C:cell surface"/>
    <property type="evidence" value="ECO:0007669"/>
    <property type="project" value="TreeGrafter"/>
</dbReference>
<dbReference type="eggNOG" id="COG2730">
    <property type="taxonomic scope" value="Bacteria"/>
</dbReference>
<dbReference type="EMBL" id="ADCX01000002">
    <property type="protein sequence ID" value="EFG26780.2"/>
    <property type="molecule type" value="Genomic_DNA"/>
</dbReference>
<evidence type="ECO:0000313" key="5">
    <source>
        <dbReference type="EMBL" id="EFG26780.2"/>
    </source>
</evidence>
<protein>
    <recommendedName>
        <fullName evidence="4">Glycoside hydrolase family 5 domain-containing protein</fullName>
    </recommendedName>
</protein>
<dbReference type="InterPro" id="IPR017853">
    <property type="entry name" value="GH"/>
</dbReference>
<dbReference type="PANTHER" id="PTHR31297">
    <property type="entry name" value="GLUCAN ENDO-1,6-BETA-GLUCOSIDASE B"/>
    <property type="match status" value="1"/>
</dbReference>
<dbReference type="AlphaFoldDB" id="W5IIX1"/>
<dbReference type="PANTHER" id="PTHR31297:SF38">
    <property type="entry name" value="X8 DOMAIN-CONTAINING PROTEIN"/>
    <property type="match status" value="1"/>
</dbReference>
<keyword evidence="1 3" id="KW-0378">Hydrolase</keyword>
<evidence type="ECO:0000256" key="1">
    <source>
        <dbReference type="ARBA" id="ARBA00022801"/>
    </source>
</evidence>
<feature type="domain" description="Glycoside hydrolase family 5" evidence="4">
    <location>
        <begin position="67"/>
        <end position="298"/>
    </location>
</feature>
<gene>
    <name evidence="5" type="ORF">HMPREF9020_00407</name>
</gene>
<dbReference type="RefSeq" id="WP_040590445.1">
    <property type="nucleotide sequence ID" value="NZ_GG770225.1"/>
</dbReference>
<evidence type="ECO:0000256" key="3">
    <source>
        <dbReference type="RuleBase" id="RU361153"/>
    </source>
</evidence>
<proteinExistence type="inferred from homology"/>
<keyword evidence="6" id="KW-1185">Reference proteome</keyword>
<dbReference type="Gene3D" id="3.20.20.80">
    <property type="entry name" value="Glycosidases"/>
    <property type="match status" value="1"/>
</dbReference>
<evidence type="ECO:0000259" key="4">
    <source>
        <dbReference type="Pfam" id="PF00150"/>
    </source>
</evidence>
<evidence type="ECO:0000256" key="2">
    <source>
        <dbReference type="ARBA" id="ARBA00023295"/>
    </source>
</evidence>
<dbReference type="InterPro" id="IPR050386">
    <property type="entry name" value="Glycosyl_hydrolase_5"/>
</dbReference>
<keyword evidence="2 3" id="KW-0326">Glycosidase</keyword>
<comment type="caution">
    <text evidence="5">The sequence shown here is derived from an EMBL/GenBank/DDBJ whole genome shotgun (WGS) entry which is preliminary data.</text>
</comment>
<name>W5IIX1_SCAIO</name>
<dbReference type="Proteomes" id="UP000005777">
    <property type="component" value="Unassembled WGS sequence"/>
</dbReference>
<dbReference type="GO" id="GO:0008422">
    <property type="term" value="F:beta-glucosidase activity"/>
    <property type="evidence" value="ECO:0007669"/>
    <property type="project" value="TreeGrafter"/>
</dbReference>
<dbReference type="InterPro" id="IPR001547">
    <property type="entry name" value="Glyco_hydro_5"/>
</dbReference>
<comment type="similarity">
    <text evidence="3">Belongs to the glycosyl hydrolase 5 (cellulase A) family.</text>
</comment>
<dbReference type="Pfam" id="PF00150">
    <property type="entry name" value="Cellulase"/>
    <property type="match status" value="1"/>
</dbReference>
<dbReference type="SUPFAM" id="SSF51445">
    <property type="entry name" value="(Trans)glycosidases"/>
    <property type="match status" value="1"/>
</dbReference>
<sequence>MQQKRSGSPAPVDSIVGVNLGNWLVLEKWMEPGLFAHSSGSQDEYTLAHTLPSHQLARRLQEHRQTYLTEEDFAYMARQGINMVRLPVPHFVFGDCPPFIGCIEYVDKAFSWAGEHKMTILLDLHTVPGSQNGYDSSGRIGPVAWHKSASQISFALSVLERLADRYGNNPALFGIEVLNEPKLPLSFLERFYLTAYRRLRRRLPADKALVFHDGFNLLGMAWIFALHPRMRSMTNVYLDTHLYLTFAEQGLEKAFRHTPDRHQPSLRRRRLFYSWGIRLAGAFIRLVDHRVPVIVGEWCAESSLGKLGLDDEFQEARQADFTPYFTTYIADLQKSIFKRRFFWSYQLERDPALREKMKGTWRSLWDWRLCAEEGVV</sequence>
<organism evidence="5 6">
    <name type="scientific">Scardovia inopinata F0304</name>
    <dbReference type="NCBI Taxonomy" id="641146"/>
    <lineage>
        <taxon>Bacteria</taxon>
        <taxon>Bacillati</taxon>
        <taxon>Actinomycetota</taxon>
        <taxon>Actinomycetes</taxon>
        <taxon>Bifidobacteriales</taxon>
        <taxon>Bifidobacteriaceae</taxon>
        <taxon>Scardovia</taxon>
    </lineage>
</organism>
<accession>W5IIX1</accession>
<dbReference type="HOGENOM" id="CLU_004624_0_2_11"/>